<keyword evidence="2" id="KW-1185">Reference proteome</keyword>
<dbReference type="eggNOG" id="ENOG5032QWG">
    <property type="taxonomic scope" value="Bacteria"/>
</dbReference>
<dbReference type="STRING" id="1189619.pgond44_14623"/>
<comment type="caution">
    <text evidence="1">The sequence shown here is derived from an EMBL/GenBank/DDBJ whole genome shotgun (WGS) entry which is preliminary data.</text>
</comment>
<sequence>MYSDTELYQNALEKVKSRQKVTELLGEIEPIDKFAILEGEVNYTNGNQTVNSTIQIQGTKGKAKMDISPDRIEGKWVYKKIYVRIKNPDDNKQTIKIMDEL</sequence>
<dbReference type="InterPro" id="IPR014807">
    <property type="entry name" value="Coa1"/>
</dbReference>
<dbReference type="AlphaFoldDB" id="N1WVM1"/>
<reference evidence="1 2" key="1">
    <citation type="journal article" date="2014" name="Genome Biol. Evol.">
        <title>Extensive gene acquisition in the extremely psychrophilic bacterial species Psychroflexus torquis and the link to sea-ice ecosystem specialism.</title>
        <authorList>
            <person name="Feng S."/>
            <person name="Powell S.M."/>
            <person name="Wilson R."/>
            <person name="Bowman J.P."/>
        </authorList>
    </citation>
    <scope>NUCLEOTIDE SEQUENCE [LARGE SCALE GENOMIC DNA]</scope>
    <source>
        <strain evidence="1 2">ACAM 44</strain>
    </source>
</reference>
<organism evidence="1 2">
    <name type="scientific">Psychroflexus gondwanensis ACAM 44</name>
    <dbReference type="NCBI Taxonomy" id="1189619"/>
    <lineage>
        <taxon>Bacteria</taxon>
        <taxon>Pseudomonadati</taxon>
        <taxon>Bacteroidota</taxon>
        <taxon>Flavobacteriia</taxon>
        <taxon>Flavobacteriales</taxon>
        <taxon>Flavobacteriaceae</taxon>
        <taxon>Psychroflexus</taxon>
    </lineage>
</organism>
<dbReference type="PATRIC" id="fig|1189619.4.peg.3027"/>
<dbReference type="Pfam" id="PF08695">
    <property type="entry name" value="Coa1"/>
    <property type="match status" value="1"/>
</dbReference>
<evidence type="ECO:0000313" key="1">
    <source>
        <dbReference type="EMBL" id="EMY79893.1"/>
    </source>
</evidence>
<proteinExistence type="predicted"/>
<protein>
    <submittedName>
        <fullName evidence="1">Uncharacterized protein</fullName>
    </submittedName>
</protein>
<dbReference type="RefSeq" id="WP_003445338.1">
    <property type="nucleotide sequence ID" value="NZ_APLF01000029.1"/>
</dbReference>
<gene>
    <name evidence="1" type="ORF">pgond44_14623</name>
</gene>
<dbReference type="EMBL" id="APLF01000029">
    <property type="protein sequence ID" value="EMY79893.1"/>
    <property type="molecule type" value="Genomic_DNA"/>
</dbReference>
<evidence type="ECO:0000313" key="2">
    <source>
        <dbReference type="Proteomes" id="UP000012317"/>
    </source>
</evidence>
<name>N1WVM1_9FLAO</name>
<dbReference type="Proteomes" id="UP000012317">
    <property type="component" value="Unassembled WGS sequence"/>
</dbReference>
<accession>N1WVM1</accession>